<reference evidence="9" key="1">
    <citation type="submission" date="2021-04" db="EMBL/GenBank/DDBJ databases">
        <authorList>
            <person name="Rodrigo-Torres L."/>
            <person name="Arahal R. D."/>
            <person name="Lucena T."/>
        </authorList>
    </citation>
    <scope>NUCLEOTIDE SEQUENCE</scope>
    <source>
        <strain evidence="9">AS29M-1</strain>
    </source>
</reference>
<dbReference type="InterPro" id="IPR051862">
    <property type="entry name" value="GT-like_domain_containing_1"/>
</dbReference>
<evidence type="ECO:0000256" key="4">
    <source>
        <dbReference type="ARBA" id="ARBA00044517"/>
    </source>
</evidence>
<evidence type="ECO:0000256" key="3">
    <source>
        <dbReference type="ARBA" id="ARBA00022679"/>
    </source>
</evidence>
<dbReference type="Proteomes" id="UP000683507">
    <property type="component" value="Chromosome"/>
</dbReference>
<name>A0A916NC42_9FLAO</name>
<accession>A0A916NC42</accession>
<dbReference type="EC" id="2.4.1.110" evidence="4"/>
<evidence type="ECO:0000259" key="7">
    <source>
        <dbReference type="Pfam" id="PF00534"/>
    </source>
</evidence>
<dbReference type="Gene3D" id="3.40.50.2000">
    <property type="entry name" value="Glycogen Phosphorylase B"/>
    <property type="match status" value="1"/>
</dbReference>
<evidence type="ECO:0000313" key="10">
    <source>
        <dbReference type="Proteomes" id="UP000683507"/>
    </source>
</evidence>
<keyword evidence="10" id="KW-1185">Reference proteome</keyword>
<dbReference type="InterPro" id="IPR022701">
    <property type="entry name" value="QTMAN_N"/>
</dbReference>
<dbReference type="PANTHER" id="PTHR13615:SF3">
    <property type="entry name" value="GLYCOSYLTRANSFERASE-LIKE DOMAIN-CONTAINING PROTEIN 1"/>
    <property type="match status" value="1"/>
</dbReference>
<evidence type="ECO:0000256" key="5">
    <source>
        <dbReference type="ARBA" id="ARBA00044539"/>
    </source>
</evidence>
<dbReference type="PANTHER" id="PTHR13615">
    <property type="entry name" value="GLYCOSYLTRANSFERASE-LIKE 1"/>
    <property type="match status" value="1"/>
</dbReference>
<evidence type="ECO:0000256" key="1">
    <source>
        <dbReference type="ARBA" id="ARBA00009481"/>
    </source>
</evidence>
<keyword evidence="2" id="KW-0328">Glycosyltransferase</keyword>
<comment type="catalytic activity">
    <reaction evidence="6">
        <text>queuosine(34) in tRNA(Asp) + GDP-alpha-D-mannose = O-4''-alpha-D-mannosylqueuosine(34) in tRNA(Asp) + GDP + H(+)</text>
        <dbReference type="Rhea" id="RHEA:12885"/>
        <dbReference type="Rhea" id="RHEA-COMP:18572"/>
        <dbReference type="Rhea" id="RHEA-COMP:18581"/>
        <dbReference type="ChEBI" id="CHEBI:15378"/>
        <dbReference type="ChEBI" id="CHEBI:57527"/>
        <dbReference type="ChEBI" id="CHEBI:58189"/>
        <dbReference type="ChEBI" id="CHEBI:194431"/>
        <dbReference type="ChEBI" id="CHEBI:194442"/>
        <dbReference type="EC" id="2.4.1.110"/>
    </reaction>
    <physiologicalReaction direction="left-to-right" evidence="6">
        <dbReference type="Rhea" id="RHEA:12886"/>
    </physiologicalReaction>
</comment>
<keyword evidence="3" id="KW-0808">Transferase</keyword>
<proteinExistence type="inferred from homology"/>
<dbReference type="Pfam" id="PF00534">
    <property type="entry name" value="Glycos_transf_1"/>
    <property type="match status" value="1"/>
</dbReference>
<dbReference type="EMBL" id="OU015584">
    <property type="protein sequence ID" value="CAG5084431.1"/>
    <property type="molecule type" value="Genomic_DNA"/>
</dbReference>
<dbReference type="AlphaFoldDB" id="A0A916NC42"/>
<evidence type="ECO:0000259" key="8">
    <source>
        <dbReference type="Pfam" id="PF12038"/>
    </source>
</evidence>
<feature type="domain" description="Glycosyl transferase family 1" evidence="7">
    <location>
        <begin position="189"/>
        <end position="311"/>
    </location>
</feature>
<evidence type="ECO:0000313" key="9">
    <source>
        <dbReference type="EMBL" id="CAG5084431.1"/>
    </source>
</evidence>
<evidence type="ECO:0000256" key="2">
    <source>
        <dbReference type="ARBA" id="ARBA00022676"/>
    </source>
</evidence>
<evidence type="ECO:0000256" key="6">
    <source>
        <dbReference type="ARBA" id="ARBA00048439"/>
    </source>
</evidence>
<organism evidence="9 10">
    <name type="scientific">Parvicella tangerina</name>
    <dbReference type="NCBI Taxonomy" id="2829795"/>
    <lineage>
        <taxon>Bacteria</taxon>
        <taxon>Pseudomonadati</taxon>
        <taxon>Bacteroidota</taxon>
        <taxon>Flavobacteriia</taxon>
        <taxon>Flavobacteriales</taxon>
        <taxon>Parvicellaceae</taxon>
        <taxon>Parvicella</taxon>
    </lineage>
</organism>
<dbReference type="RefSeq" id="WP_258542692.1">
    <property type="nucleotide sequence ID" value="NZ_OU015584.1"/>
</dbReference>
<dbReference type="SUPFAM" id="SSF53756">
    <property type="entry name" value="UDP-Glycosyltransferase/glycogen phosphorylase"/>
    <property type="match status" value="1"/>
</dbReference>
<sequence>MTKNIVIVEPFYGGSHKQWTDGLTNLFEQQGHKVSLLTLPARHWKWRMQGAATFLADRFLEESSAPDVLIASDMLDLPAFVGLTRERLQDTKLCLYFHENQLTYPWSATDPDITLKRDLSYGMINLKSALMADEIFFNSSYHQKSFIEAIGQLISKLPDATNKTWTNKIEKKSSVLYLGMNLKQLTEWHKSSTEPILLWNHRWEYDKNPEVFFNTLMKLRRDGITFKLIICGERGEKYPQVFDQLQEEFKAELLHFGHVESKEAYYRLLHRATILPVTCNQDFFGGSVVEAIAAGCIPILPDRLAYPEHIPEELKESYISLSDEVWYQQLVEVIKRLKDHQQNIPKLRRKVLSYDWEKQRLQYLKMLN</sequence>
<dbReference type="KEGG" id="ptan:CRYO30217_02463"/>
<dbReference type="InterPro" id="IPR001296">
    <property type="entry name" value="Glyco_trans_1"/>
</dbReference>
<dbReference type="Pfam" id="PF12038">
    <property type="entry name" value="QTMAN_N"/>
    <property type="match status" value="1"/>
</dbReference>
<gene>
    <name evidence="9" type="ORF">CRYO30217_02463</name>
</gene>
<feature type="domain" description="tRNA-queuosine alpha-mannosyltransferase N-terminal" evidence="8">
    <location>
        <begin position="4"/>
        <end position="180"/>
    </location>
</feature>
<protein>
    <recommendedName>
        <fullName evidence="5">tRNA-queuosine alpha-mannosyltransferase</fullName>
        <ecNumber evidence="4">2.4.1.110</ecNumber>
    </recommendedName>
</protein>
<comment type="similarity">
    <text evidence="1">Belongs to the glycosyltransferase group 1 family. Glycosyltransferase 4 subfamily.</text>
</comment>
<dbReference type="GO" id="GO:0016438">
    <property type="term" value="F:tRNA-queuosine(34) beta-mannosyltransferase activity"/>
    <property type="evidence" value="ECO:0007669"/>
    <property type="project" value="UniProtKB-EC"/>
</dbReference>